<reference evidence="9 10" key="1">
    <citation type="journal article" date="2024" name="Chem. Sci.">
        <title>Discovery of megapolipeptins by genome mining of a Burkholderiales bacteria collection.</title>
        <authorList>
            <person name="Paulo B.S."/>
            <person name="Recchia M.J.J."/>
            <person name="Lee S."/>
            <person name="Fergusson C.H."/>
            <person name="Romanowski S.B."/>
            <person name="Hernandez A."/>
            <person name="Krull N."/>
            <person name="Liu D.Y."/>
            <person name="Cavanagh H."/>
            <person name="Bos A."/>
            <person name="Gray C.A."/>
            <person name="Murphy B.T."/>
            <person name="Linington R.G."/>
            <person name="Eustaquio A.S."/>
        </authorList>
    </citation>
    <scope>NUCLEOTIDE SEQUENCE [LARGE SCALE GENOMIC DNA]</scope>
    <source>
        <strain evidence="9 10">RL21-008-BIB-B</strain>
    </source>
</reference>
<gene>
    <name evidence="9" type="ORF">PQR63_11170</name>
</gene>
<evidence type="ECO:0000256" key="3">
    <source>
        <dbReference type="ARBA" id="ARBA00022723"/>
    </source>
</evidence>
<keyword evidence="5" id="KW-0249">Electron transport</keyword>
<dbReference type="EMBL" id="JAQQFR010000006">
    <property type="protein sequence ID" value="MFL9878947.1"/>
    <property type="molecule type" value="Genomic_DNA"/>
</dbReference>
<evidence type="ECO:0000256" key="6">
    <source>
        <dbReference type="ARBA" id="ARBA00023008"/>
    </source>
</evidence>
<keyword evidence="4" id="KW-0574">Periplasm</keyword>
<feature type="chain" id="PRO_5046324372" evidence="7">
    <location>
        <begin position="25"/>
        <end position="173"/>
    </location>
</feature>
<evidence type="ECO:0000313" key="10">
    <source>
        <dbReference type="Proteomes" id="UP001629214"/>
    </source>
</evidence>
<feature type="domain" description="Blue (type 1) copper" evidence="8">
    <location>
        <begin position="55"/>
        <end position="161"/>
    </location>
</feature>
<feature type="signal peptide" evidence="7">
    <location>
        <begin position="1"/>
        <end position="24"/>
    </location>
</feature>
<evidence type="ECO:0000256" key="7">
    <source>
        <dbReference type="SAM" id="SignalP"/>
    </source>
</evidence>
<organism evidence="9 10">
    <name type="scientific">Herbaspirillum rhizosphaerae</name>
    <dbReference type="NCBI Taxonomy" id="346179"/>
    <lineage>
        <taxon>Bacteria</taxon>
        <taxon>Pseudomonadati</taxon>
        <taxon>Pseudomonadota</taxon>
        <taxon>Betaproteobacteria</taxon>
        <taxon>Burkholderiales</taxon>
        <taxon>Oxalobacteraceae</taxon>
        <taxon>Herbaspirillum</taxon>
    </lineage>
</organism>
<proteinExistence type="predicted"/>
<keyword evidence="6" id="KW-0186">Copper</keyword>
<evidence type="ECO:0000256" key="4">
    <source>
        <dbReference type="ARBA" id="ARBA00022764"/>
    </source>
</evidence>
<evidence type="ECO:0000256" key="1">
    <source>
        <dbReference type="ARBA" id="ARBA00004418"/>
    </source>
</evidence>
<dbReference type="PANTHER" id="PTHR38439">
    <property type="entry name" value="AURACYANIN-B"/>
    <property type="match status" value="1"/>
</dbReference>
<dbReference type="InterPro" id="IPR000923">
    <property type="entry name" value="BlueCu_1"/>
</dbReference>
<dbReference type="InterPro" id="IPR050845">
    <property type="entry name" value="Cu-binding_ET"/>
</dbReference>
<dbReference type="InterPro" id="IPR008972">
    <property type="entry name" value="Cupredoxin"/>
</dbReference>
<dbReference type="InterPro" id="IPR028871">
    <property type="entry name" value="BlueCu_1_BS"/>
</dbReference>
<evidence type="ECO:0000256" key="2">
    <source>
        <dbReference type="ARBA" id="ARBA00022448"/>
    </source>
</evidence>
<name>A0ABW8Z7C5_9BURK</name>
<sequence length="173" mass="18645">MKHTYTQNLFITALLAAVSFHAGAQTMGSTSHHHAEHTDDMVGQPGVAGKVTRTIKVDMSDNMRFTPEKLQVKAGDTIRFVVSNSGKIKHEMVFGTDAQLKSHYAAMLKNPEMEHADDNQISLAPGKSGELIWQFTQAGTANFACLQPGHYDAGMKGNVTVATANAAGDAHKH</sequence>
<dbReference type="Pfam" id="PF00127">
    <property type="entry name" value="Copper-bind"/>
    <property type="match status" value="1"/>
</dbReference>
<evidence type="ECO:0000313" key="9">
    <source>
        <dbReference type="EMBL" id="MFL9878947.1"/>
    </source>
</evidence>
<keyword evidence="10" id="KW-1185">Reference proteome</keyword>
<dbReference type="SUPFAM" id="SSF49503">
    <property type="entry name" value="Cupredoxins"/>
    <property type="match status" value="1"/>
</dbReference>
<evidence type="ECO:0000259" key="8">
    <source>
        <dbReference type="Pfam" id="PF00127"/>
    </source>
</evidence>
<dbReference type="PROSITE" id="PS00196">
    <property type="entry name" value="COPPER_BLUE"/>
    <property type="match status" value="1"/>
</dbReference>
<evidence type="ECO:0000256" key="5">
    <source>
        <dbReference type="ARBA" id="ARBA00022982"/>
    </source>
</evidence>
<dbReference type="PANTHER" id="PTHR38439:SF3">
    <property type="entry name" value="COPPER-RESISTANT CUPROPROTEIN COPI"/>
    <property type="match status" value="1"/>
</dbReference>
<dbReference type="RefSeq" id="WP_408167939.1">
    <property type="nucleotide sequence ID" value="NZ_JAQQFR010000006.1"/>
</dbReference>
<keyword evidence="3" id="KW-0479">Metal-binding</keyword>
<dbReference type="Proteomes" id="UP001629214">
    <property type="component" value="Unassembled WGS sequence"/>
</dbReference>
<dbReference type="Gene3D" id="2.60.40.420">
    <property type="entry name" value="Cupredoxins - blue copper proteins"/>
    <property type="match status" value="1"/>
</dbReference>
<keyword evidence="7" id="KW-0732">Signal</keyword>
<comment type="caution">
    <text evidence="9">The sequence shown here is derived from an EMBL/GenBank/DDBJ whole genome shotgun (WGS) entry which is preliminary data.</text>
</comment>
<comment type="subcellular location">
    <subcellularLocation>
        <location evidence="1">Periplasm</location>
    </subcellularLocation>
</comment>
<accession>A0ABW8Z7C5</accession>
<protein>
    <submittedName>
        <fullName evidence="9">Cupredoxin family protein</fullName>
    </submittedName>
</protein>
<keyword evidence="2" id="KW-0813">Transport</keyword>
<dbReference type="CDD" id="cd04211">
    <property type="entry name" value="Cupredoxin_like_2"/>
    <property type="match status" value="1"/>
</dbReference>